<organism evidence="1 2">
    <name type="scientific">ssRNA phage SRR5466725_12</name>
    <dbReference type="NCBI Taxonomy" id="2786410"/>
    <lineage>
        <taxon>Viruses</taxon>
        <taxon>Riboviria</taxon>
        <taxon>Orthornavirae</taxon>
        <taxon>Lenarviricota</taxon>
        <taxon>Leviviricetes</taxon>
        <taxon>Norzivirales</taxon>
        <taxon>Fiersviridae</taxon>
        <taxon>Martavirus</taxon>
        <taxon>Martavirus lutenecus</taxon>
    </lineage>
</organism>
<evidence type="ECO:0000313" key="2">
    <source>
        <dbReference type="Proteomes" id="UP000678273"/>
    </source>
</evidence>
<dbReference type="GO" id="GO:0019028">
    <property type="term" value="C:viral capsid"/>
    <property type="evidence" value="ECO:0007669"/>
    <property type="project" value="UniProtKB-KW"/>
</dbReference>
<keyword evidence="1" id="KW-0946">Virion</keyword>
<dbReference type="EMBL" id="BK013637">
    <property type="protein sequence ID" value="DAD50826.1"/>
    <property type="molecule type" value="Genomic_RNA"/>
</dbReference>
<keyword evidence="1" id="KW-0167">Capsid protein</keyword>
<dbReference type="Proteomes" id="UP000678273">
    <property type="component" value="Segment"/>
</dbReference>
<dbReference type="RefSeq" id="YP_010769507.1">
    <property type="nucleotide sequence ID" value="NC_073996.1"/>
</dbReference>
<protein>
    <submittedName>
        <fullName evidence="1">Coat protein</fullName>
    </submittedName>
</protein>
<proteinExistence type="predicted"/>
<reference evidence="1" key="1">
    <citation type="submission" date="2020-09" db="EMBL/GenBank/DDBJ databases">
        <title>Leviviricetes taxonomy.</title>
        <authorList>
            <person name="Stockdale S.R."/>
            <person name="Callanan J."/>
            <person name="Adriaenssens E.M."/>
            <person name="Kuhn J.H."/>
            <person name="Rumnieks J."/>
            <person name="Shkoporov A."/>
            <person name="Draper L.A."/>
            <person name="Ross P."/>
            <person name="Hill C."/>
        </authorList>
    </citation>
    <scope>NUCLEOTIDE SEQUENCE</scope>
</reference>
<keyword evidence="2" id="KW-1185">Reference proteome</keyword>
<sequence>MSLVINDGAAAPVAHTFLLELAQQGPNLPAQYIDRSPGLGPKSFLRLDALSRFAKASGNDQTQLHLAANHFTDPGSGVVQQTGTFNAWFNVNSTGTCSVEAVRKLYGMLLVNALANTTVKDSIFKIQPLNM</sequence>
<evidence type="ECO:0000313" key="1">
    <source>
        <dbReference type="EMBL" id="DAD50826.1"/>
    </source>
</evidence>
<accession>A0A8S5L141</accession>
<dbReference type="GeneID" id="80398544"/>
<name>A0A8S5L141_9VIRU</name>
<gene>
    <name evidence="1" type="primary">SRR5466725_12_2</name>
</gene>
<dbReference type="KEGG" id="vg:80398544"/>